<organism evidence="2 3">
    <name type="scientific">Corynebacterium flavescens</name>
    <dbReference type="NCBI Taxonomy" id="28028"/>
    <lineage>
        <taxon>Bacteria</taxon>
        <taxon>Bacillati</taxon>
        <taxon>Actinomycetota</taxon>
        <taxon>Actinomycetes</taxon>
        <taxon>Mycobacteriales</taxon>
        <taxon>Corynebacteriaceae</taxon>
        <taxon>Corynebacterium</taxon>
    </lineage>
</organism>
<evidence type="ECO:0000256" key="1">
    <source>
        <dbReference type="SAM" id="Phobius"/>
    </source>
</evidence>
<evidence type="ECO:0000313" key="3">
    <source>
        <dbReference type="Proteomes" id="UP000315353"/>
    </source>
</evidence>
<dbReference type="RefSeq" id="WP_075728860.1">
    <property type="nucleotide sequence ID" value="NZ_BJNB01000010.1"/>
</dbReference>
<keyword evidence="1" id="KW-0812">Transmembrane</keyword>
<gene>
    <name evidence="2" type="ORF">CFL01nite_09510</name>
</gene>
<accession>A0AB73B6X8</accession>
<keyword evidence="1" id="KW-1133">Transmembrane helix</keyword>
<feature type="transmembrane region" description="Helical" evidence="1">
    <location>
        <begin position="18"/>
        <end position="37"/>
    </location>
</feature>
<comment type="caution">
    <text evidence="2">The sequence shown here is derived from an EMBL/GenBank/DDBJ whole genome shotgun (WGS) entry which is preliminary data.</text>
</comment>
<name>A0AB73B6X8_CORFL</name>
<keyword evidence="1" id="KW-0472">Membrane</keyword>
<reference evidence="2 3" key="1">
    <citation type="submission" date="2019-06" db="EMBL/GenBank/DDBJ databases">
        <title>Whole genome shotgun sequence of Corynebacterium flavescens NBRC 14136.</title>
        <authorList>
            <person name="Hosoyama A."/>
            <person name="Uohara A."/>
            <person name="Ohji S."/>
            <person name="Ichikawa N."/>
        </authorList>
    </citation>
    <scope>NUCLEOTIDE SEQUENCE [LARGE SCALE GENOMIC DNA]</scope>
    <source>
        <strain evidence="2 3">NBRC 14136</strain>
    </source>
</reference>
<dbReference type="GeneID" id="82879233"/>
<dbReference type="EMBL" id="BJNB01000010">
    <property type="protein sequence ID" value="GEB97456.1"/>
    <property type="molecule type" value="Genomic_DNA"/>
</dbReference>
<evidence type="ECO:0000313" key="2">
    <source>
        <dbReference type="EMBL" id="GEB97456.1"/>
    </source>
</evidence>
<protein>
    <recommendedName>
        <fullName evidence="4">SPW repeat-containing protein</fullName>
    </recommendedName>
</protein>
<evidence type="ECO:0008006" key="4">
    <source>
        <dbReference type="Google" id="ProtNLM"/>
    </source>
</evidence>
<sequence length="135" mass="14566">MSENTNDAEPGGRTARQYLTYLGPVLAFLVLPFPVATLLSPDAATIVTLVSLPLIALGLGLVDGAVFRFNLSFPLISAAIFWQATRMFYNSGTWVYVLGALILLVVGQWLGARIRPEKPTTKDSPAVENSEEGAR</sequence>
<feature type="transmembrane region" description="Helical" evidence="1">
    <location>
        <begin position="94"/>
        <end position="112"/>
    </location>
</feature>
<dbReference type="Proteomes" id="UP000315353">
    <property type="component" value="Unassembled WGS sequence"/>
</dbReference>
<feature type="transmembrane region" description="Helical" evidence="1">
    <location>
        <begin position="43"/>
        <end position="62"/>
    </location>
</feature>
<dbReference type="AlphaFoldDB" id="A0AB73B6X8"/>
<proteinExistence type="predicted"/>